<dbReference type="Proteomes" id="UP000029391">
    <property type="component" value="Unassembled WGS sequence"/>
</dbReference>
<sequence>MNPLPDDIQFQVEDRGDYLYVAVSGPRDSNEITVAYWQRIIEECQRRGTRRLMVYENLGDHEGERDLQALVEWLIEEGLGELQVAFVVARIELLAHMEFGEILAMERGAHGRVFADRALAERWLRHGSA</sequence>
<dbReference type="EMBL" id="AWXU01000066">
    <property type="protein sequence ID" value="KFN47385.1"/>
    <property type="molecule type" value="Genomic_DNA"/>
</dbReference>
<evidence type="ECO:0000313" key="2">
    <source>
        <dbReference type="Proteomes" id="UP000029391"/>
    </source>
</evidence>
<protein>
    <recommendedName>
        <fullName evidence="3">STAS/SEC14 domain-containing protein</fullName>
    </recommendedName>
</protein>
<dbReference type="STRING" id="1121013.GCA_000426365_00502"/>
<evidence type="ECO:0008006" key="3">
    <source>
        <dbReference type="Google" id="ProtNLM"/>
    </source>
</evidence>
<keyword evidence="2" id="KW-1185">Reference proteome</keyword>
<evidence type="ECO:0000313" key="1">
    <source>
        <dbReference type="EMBL" id="KFN47385.1"/>
    </source>
</evidence>
<organism evidence="1 2">
    <name type="scientific">Arenimonas composti TR7-09 = DSM 18010</name>
    <dbReference type="NCBI Taxonomy" id="1121013"/>
    <lineage>
        <taxon>Bacteria</taxon>
        <taxon>Pseudomonadati</taxon>
        <taxon>Pseudomonadota</taxon>
        <taxon>Gammaproteobacteria</taxon>
        <taxon>Lysobacterales</taxon>
        <taxon>Lysobacteraceae</taxon>
        <taxon>Arenimonas</taxon>
    </lineage>
</organism>
<dbReference type="AlphaFoldDB" id="A0A091BST7"/>
<dbReference type="RefSeq" id="WP_026816015.1">
    <property type="nucleotide sequence ID" value="NZ_AUFF01000001.1"/>
</dbReference>
<comment type="caution">
    <text evidence="1">The sequence shown here is derived from an EMBL/GenBank/DDBJ whole genome shotgun (WGS) entry which is preliminary data.</text>
</comment>
<reference evidence="1 2" key="1">
    <citation type="submission" date="2013-09" db="EMBL/GenBank/DDBJ databases">
        <title>Genome sequencing of Arenimonas composti.</title>
        <authorList>
            <person name="Chen F."/>
            <person name="Wang G."/>
        </authorList>
    </citation>
    <scope>NUCLEOTIDE SEQUENCE [LARGE SCALE GENOMIC DNA]</scope>
    <source>
        <strain evidence="1 2">TR7-09</strain>
    </source>
</reference>
<proteinExistence type="predicted"/>
<accession>A0A091BST7</accession>
<dbReference type="OrthoDB" id="5966252at2"/>
<name>A0A091BST7_9GAMM</name>
<dbReference type="eggNOG" id="ENOG5031EED">
    <property type="taxonomic scope" value="Bacteria"/>
</dbReference>
<gene>
    <name evidence="1" type="ORF">P873_01710</name>
</gene>